<dbReference type="Proteomes" id="UP000236151">
    <property type="component" value="Unassembled WGS sequence"/>
</dbReference>
<evidence type="ECO:0000313" key="2">
    <source>
        <dbReference type="Proteomes" id="UP000236151"/>
    </source>
</evidence>
<accession>A0A2K2F4X7</accession>
<comment type="caution">
    <text evidence="1">The sequence shown here is derived from an EMBL/GenBank/DDBJ whole genome shotgun (WGS) entry which is preliminary data.</text>
</comment>
<dbReference type="OrthoDB" id="9794275at2"/>
<dbReference type="Gene3D" id="3.30.70.120">
    <property type="match status" value="1"/>
</dbReference>
<gene>
    <name evidence="1" type="ORF">CDQ84_08430</name>
</gene>
<sequence length="132" mass="14375">MKLVFAIVHDDDERKVMDELNKNGFSATKLASTGGFLRSGNTTLLVGVDDDKVTKVIDIITKKSKSRKQAVTPASTFSGMGRMFMPRTSSNYMEESSLASDGTDEALTEYPAEVVVGGATIFVVNVERFEKV</sequence>
<organism evidence="1 2">
    <name type="scientific">Clostridium thermosuccinogenes</name>
    <dbReference type="NCBI Taxonomy" id="84032"/>
    <lineage>
        <taxon>Bacteria</taxon>
        <taxon>Bacillati</taxon>
        <taxon>Bacillota</taxon>
        <taxon>Clostridia</taxon>
        <taxon>Eubacteriales</taxon>
        <taxon>Clostridiaceae</taxon>
        <taxon>Clostridium</taxon>
    </lineage>
</organism>
<dbReference type="KEGG" id="cthd:CDO33_14725"/>
<proteinExistence type="predicted"/>
<name>A0A2K2F4X7_9CLOT</name>
<dbReference type="SUPFAM" id="SSF54913">
    <property type="entry name" value="GlnB-like"/>
    <property type="match status" value="1"/>
</dbReference>
<keyword evidence="2" id="KW-1185">Reference proteome</keyword>
<evidence type="ECO:0008006" key="3">
    <source>
        <dbReference type="Google" id="ProtNLM"/>
    </source>
</evidence>
<dbReference type="InterPro" id="IPR011322">
    <property type="entry name" value="N-reg_PII-like_a/b"/>
</dbReference>
<dbReference type="InterPro" id="IPR015867">
    <property type="entry name" value="N-reg_PII/ATP_PRibTrfase_C"/>
</dbReference>
<dbReference type="AlphaFoldDB" id="A0A2K2F4X7"/>
<dbReference type="Pfam" id="PF06153">
    <property type="entry name" value="CdAMP_rec"/>
    <property type="match status" value="1"/>
</dbReference>
<dbReference type="EMBL" id="NIOJ01000018">
    <property type="protein sequence ID" value="PNT99482.1"/>
    <property type="molecule type" value="Genomic_DNA"/>
</dbReference>
<dbReference type="PANTHER" id="PTHR38456">
    <property type="entry name" value="CYCLIC DI-AMP RECEPTOR A"/>
    <property type="match status" value="1"/>
</dbReference>
<dbReference type="InterPro" id="IPR010375">
    <property type="entry name" value="CdAMP_rec"/>
</dbReference>
<dbReference type="RefSeq" id="WP_103081297.1">
    <property type="nucleotide sequence ID" value="NZ_CP021850.1"/>
</dbReference>
<evidence type="ECO:0000313" key="1">
    <source>
        <dbReference type="EMBL" id="PNT99482.1"/>
    </source>
</evidence>
<dbReference type="PANTHER" id="PTHR38456:SF1">
    <property type="entry name" value="CYCLIC DI-AMP RECEPTOR A"/>
    <property type="match status" value="1"/>
</dbReference>
<reference evidence="1 2" key="1">
    <citation type="submission" date="2017-06" db="EMBL/GenBank/DDBJ databases">
        <title>Investigating the central metabolism of Clostridium thermosuccinogenes.</title>
        <authorList>
            <person name="Koendjbiharie J.G."/>
            <person name="van Kranenburg R."/>
        </authorList>
    </citation>
    <scope>NUCLEOTIDE SEQUENCE [LARGE SCALE GENOMIC DNA]</scope>
    <source>
        <strain evidence="1 2">DSM 5806</strain>
    </source>
</reference>
<protein>
    <recommendedName>
        <fullName evidence="3">Transcriptional regulator</fullName>
    </recommendedName>
</protein>